<dbReference type="GO" id="GO:0015074">
    <property type="term" value="P:DNA integration"/>
    <property type="evidence" value="ECO:0007669"/>
    <property type="project" value="InterPro"/>
</dbReference>
<dbReference type="Gene3D" id="1.10.443.10">
    <property type="entry name" value="Intergrase catalytic core"/>
    <property type="match status" value="1"/>
</dbReference>
<evidence type="ECO:0000256" key="3">
    <source>
        <dbReference type="SAM" id="Coils"/>
    </source>
</evidence>
<sequence length="380" mass="45216">MYMKNDKELLTDFAKSRNLKQTTINVYKSYIKTYTQYQQKSLVDLIQEAEKEEEQGIRWKNRTLKKRLMNYRSYIYENYLVGSARIMFSKILTIYKHYDIEIHQLPIYSMKNVNQNKPITFKDLPDHEIIKKALDISNTRMRAIILFISSSGCSRIETLNFTIQNFIDATKQYHQENNIYDVLNVLKDKKDVVPTWELRRPKTNKFYTTFSSPESTSEIINYLISSNRDLKNTDKLFNLTENYTSISFEQLNNKLGLGKKGTYIRFRPHMLRKFHASQLFNDNCSIEFVDALQGRGKDATHSSYFMEDPEKLREEYINHLDCLMINWNNITYKSPEYLELEGKYQEKEVEVKTMNNRLSAIEEMLFDDGLCNVLDKFKKR</sequence>
<dbReference type="InterPro" id="IPR011010">
    <property type="entry name" value="DNA_brk_join_enz"/>
</dbReference>
<dbReference type="GO" id="GO:0006310">
    <property type="term" value="P:DNA recombination"/>
    <property type="evidence" value="ECO:0007669"/>
    <property type="project" value="UniProtKB-KW"/>
</dbReference>
<keyword evidence="2" id="KW-0233">DNA recombination</keyword>
<dbReference type="RefSeq" id="YP_013605337.1">
    <property type="nucleotide sequence ID" value="NC_133305.1"/>
</dbReference>
<evidence type="ECO:0000256" key="2">
    <source>
        <dbReference type="ARBA" id="ARBA00023172"/>
    </source>
</evidence>
<evidence type="ECO:0000256" key="1">
    <source>
        <dbReference type="ARBA" id="ARBA00008857"/>
    </source>
</evidence>
<organism evidence="4 5">
    <name type="scientific">Caudoviricetes sp. vir080</name>
    <dbReference type="NCBI Taxonomy" id="3068353"/>
    <lineage>
        <taxon>Viruses</taxon>
        <taxon>Duplodnaviria</taxon>
        <taxon>Heunggongvirae</taxon>
        <taxon>Uroviricota</taxon>
        <taxon>Caudoviricetes</taxon>
    </lineage>
</organism>
<dbReference type="EMBL" id="BK063677">
    <property type="protein sequence ID" value="DBA35374.1"/>
    <property type="molecule type" value="Genomic_DNA"/>
</dbReference>
<evidence type="ECO:0000313" key="5">
    <source>
        <dbReference type="Proteomes" id="UP001302529"/>
    </source>
</evidence>
<feature type="coiled-coil region" evidence="3">
    <location>
        <begin position="337"/>
        <end position="364"/>
    </location>
</feature>
<keyword evidence="5" id="KW-1185">Reference proteome</keyword>
<evidence type="ECO:0000313" key="4">
    <source>
        <dbReference type="EMBL" id="DBA35374.1"/>
    </source>
</evidence>
<dbReference type="InterPro" id="IPR013762">
    <property type="entry name" value="Integrase-like_cat_sf"/>
</dbReference>
<dbReference type="Proteomes" id="UP001302529">
    <property type="component" value="Segment"/>
</dbReference>
<comment type="similarity">
    <text evidence="1">Belongs to the 'phage' integrase family.</text>
</comment>
<gene>
    <name evidence="4" type="ORF">vir080_00001</name>
</gene>
<proteinExistence type="inferred from homology"/>
<dbReference type="GeneID" id="300198817"/>
<keyword evidence="3" id="KW-0175">Coiled coil</keyword>
<accession>A0AA86YF59</accession>
<dbReference type="SUPFAM" id="SSF56349">
    <property type="entry name" value="DNA breaking-rejoining enzymes"/>
    <property type="match status" value="1"/>
</dbReference>
<dbReference type="GO" id="GO:0003677">
    <property type="term" value="F:DNA binding"/>
    <property type="evidence" value="ECO:0007669"/>
    <property type="project" value="InterPro"/>
</dbReference>
<reference evidence="4 5" key="1">
    <citation type="journal article" date="2023" name="Nat. Microbiol.">
        <title>A compendium of viruses from methanogenic archaea reveals their diversity and adaptations to the gut environment.</title>
        <authorList>
            <person name="Medvedeva S."/>
            <person name="Borrel G."/>
            <person name="Krupovic M."/>
            <person name="Gribaldo S."/>
        </authorList>
    </citation>
    <scope>NUCLEOTIDE SEQUENCE [LARGE SCALE GENOMIC DNA]</scope>
</reference>
<protein>
    <submittedName>
        <fullName evidence="4">Integrase</fullName>
    </submittedName>
</protein>
<name>A0AA86YF59_9CAUD</name>